<gene>
    <name evidence="3" type="ORF">CWI80_08505</name>
</gene>
<sequence length="596" mass="63942">MHNNNSNKTIKTALFALTSFAVLLTGCQQAPQTTATTAACGTANATLQDIQGDAMQSPRLGQQVTVNALVSASWQDETALGGFFITDAEGSAGLFVQASTPSVAVGDRVSVTGTVSEAQQLTQLTAISALQHCGQGVVPEPTELTLPVTDLAAFEALEGRLVRLPQTLTVNGTYLLARHGAFDVAPERLYSPTQVVTPGPAAQERKASYALMRLLIDDNQAPNPAQVPYPAPALSADNPLRTGDKVSQIEGILSEYNGSYRIQPTQPMQFAHTNPRPAPPTRLADARSLRIATFNVLNYFNGEGEQLTFPTQRGAKTATAFARQEAKIIAALSALDADIIGVMEVENDGYTASSAITRLVQQLSSQTGKPWQFIRVASPTLGADAITNGLLYRSDRVAAIGEAFTLTSDSFAYGSRQPLIQRFQPKGTEESLVVAVNHFKSKGSCPRDTTDANAAQGDGQGCWNALRTASAEQLIAFLQTQPALAATSAHVVLGDFNAYAKEDPLRVFAEAGYHNRAEHFEPQGYSYVYDAQAGSLDHLLVSDALHGRVLLQKHWLINADEPPALGYQFAEQQPIWYAPNAYRASDHDPIIADILF</sequence>
<comment type="caution">
    <text evidence="3">The sequence shown here is derived from an EMBL/GenBank/DDBJ whole genome shotgun (WGS) entry which is preliminary data.</text>
</comment>
<evidence type="ECO:0000313" key="3">
    <source>
        <dbReference type="EMBL" id="RUO72580.1"/>
    </source>
</evidence>
<keyword evidence="4" id="KW-1185">Reference proteome</keyword>
<dbReference type="PANTHER" id="PTHR42834:SF1">
    <property type="entry name" value="ENDONUCLEASE_EXONUCLEASE_PHOSPHATASE FAMILY PROTEIN (AFU_ORTHOLOGUE AFUA_3G09210)"/>
    <property type="match status" value="1"/>
</dbReference>
<dbReference type="CDD" id="cd04486">
    <property type="entry name" value="YhcR_OBF_like"/>
    <property type="match status" value="1"/>
</dbReference>
<dbReference type="Proteomes" id="UP000287022">
    <property type="component" value="Unassembled WGS sequence"/>
</dbReference>
<feature type="chain" id="PRO_5019018690" evidence="1">
    <location>
        <begin position="31"/>
        <end position="596"/>
    </location>
</feature>
<feature type="signal peptide" evidence="1">
    <location>
        <begin position="1"/>
        <end position="30"/>
    </location>
</feature>
<proteinExistence type="predicted"/>
<dbReference type="CDD" id="cd10283">
    <property type="entry name" value="MnuA_DNase1-like"/>
    <property type="match status" value="1"/>
</dbReference>
<dbReference type="Pfam" id="PF03372">
    <property type="entry name" value="Exo_endo_phos"/>
    <property type="match status" value="1"/>
</dbReference>
<dbReference type="STRING" id="1122124.GCA_000423165_01445"/>
<dbReference type="InterPro" id="IPR005135">
    <property type="entry name" value="Endo/exonuclease/phosphatase"/>
</dbReference>
<dbReference type="AlphaFoldDB" id="A0A432Z3X5"/>
<evidence type="ECO:0000256" key="1">
    <source>
        <dbReference type="SAM" id="SignalP"/>
    </source>
</evidence>
<feature type="domain" description="Endonuclease/exonuclease/phosphatase" evidence="2">
    <location>
        <begin position="292"/>
        <end position="587"/>
    </location>
</feature>
<keyword evidence="1" id="KW-0732">Signal</keyword>
<accession>A0A432Z3X5</accession>
<dbReference type="Gene3D" id="3.60.10.10">
    <property type="entry name" value="Endonuclease/exonuclease/phosphatase"/>
    <property type="match status" value="1"/>
</dbReference>
<reference evidence="4" key="1">
    <citation type="journal article" date="2018" name="Front. Microbiol.">
        <title>Genome-Based Analysis Reveals the Taxonomy and Diversity of the Family Idiomarinaceae.</title>
        <authorList>
            <person name="Liu Y."/>
            <person name="Lai Q."/>
            <person name="Shao Z."/>
        </authorList>
    </citation>
    <scope>NUCLEOTIDE SEQUENCE [LARGE SCALE GENOMIC DNA]</scope>
    <source>
        <strain evidence="4">c121</strain>
    </source>
</reference>
<dbReference type="InterPro" id="IPR047971">
    <property type="entry name" value="ExeM-like"/>
</dbReference>
<name>A0A432Z3X5_9GAMM</name>
<dbReference type="GO" id="GO:0003824">
    <property type="term" value="F:catalytic activity"/>
    <property type="evidence" value="ECO:0007669"/>
    <property type="project" value="InterPro"/>
</dbReference>
<dbReference type="RefSeq" id="WP_084616734.1">
    <property type="nucleotide sequence ID" value="NZ_PIQE01000002.1"/>
</dbReference>
<dbReference type="EMBL" id="PIQE01000002">
    <property type="protein sequence ID" value="RUO72580.1"/>
    <property type="molecule type" value="Genomic_DNA"/>
</dbReference>
<dbReference type="PANTHER" id="PTHR42834">
    <property type="entry name" value="ENDONUCLEASE/EXONUCLEASE/PHOSPHATASE FAMILY PROTEIN (AFU_ORTHOLOGUE AFUA_3G09210)"/>
    <property type="match status" value="1"/>
</dbReference>
<evidence type="ECO:0000313" key="4">
    <source>
        <dbReference type="Proteomes" id="UP000287022"/>
    </source>
</evidence>
<dbReference type="NCBIfam" id="NF033681">
    <property type="entry name" value="ExeM_NucH_DNase"/>
    <property type="match status" value="1"/>
</dbReference>
<evidence type="ECO:0000259" key="2">
    <source>
        <dbReference type="Pfam" id="PF03372"/>
    </source>
</evidence>
<dbReference type="SUPFAM" id="SSF56219">
    <property type="entry name" value="DNase I-like"/>
    <property type="match status" value="1"/>
</dbReference>
<dbReference type="InterPro" id="IPR036691">
    <property type="entry name" value="Endo/exonu/phosph_ase_sf"/>
</dbReference>
<protein>
    <submittedName>
        <fullName evidence="3">Nuclease</fullName>
    </submittedName>
</protein>
<organism evidence="3 4">
    <name type="scientific">Pseudidiomarina sediminum</name>
    <dbReference type="NCBI Taxonomy" id="431675"/>
    <lineage>
        <taxon>Bacteria</taxon>
        <taxon>Pseudomonadati</taxon>
        <taxon>Pseudomonadota</taxon>
        <taxon>Gammaproteobacteria</taxon>
        <taxon>Alteromonadales</taxon>
        <taxon>Idiomarinaceae</taxon>
        <taxon>Pseudidiomarina</taxon>
    </lineage>
</organism>